<dbReference type="EMBL" id="FQZB01000014">
    <property type="protein sequence ID" value="SHK14898.1"/>
    <property type="molecule type" value="Genomic_DNA"/>
</dbReference>
<dbReference type="Pfam" id="PF12840">
    <property type="entry name" value="HTH_20"/>
    <property type="match status" value="1"/>
</dbReference>
<dbReference type="PANTHER" id="PTHR43132:SF2">
    <property type="entry name" value="ARSENICAL RESISTANCE OPERON REPRESSOR ARSR-RELATED"/>
    <property type="match status" value="1"/>
</dbReference>
<organism evidence="5 6">
    <name type="scientific">Clostridium cavendishii DSM 21758</name>
    <dbReference type="NCBI Taxonomy" id="1121302"/>
    <lineage>
        <taxon>Bacteria</taxon>
        <taxon>Bacillati</taxon>
        <taxon>Bacillota</taxon>
        <taxon>Clostridia</taxon>
        <taxon>Eubacteriales</taxon>
        <taxon>Clostridiaceae</taxon>
        <taxon>Clostridium</taxon>
    </lineage>
</organism>
<dbReference type="GO" id="GO:0003700">
    <property type="term" value="F:DNA-binding transcription factor activity"/>
    <property type="evidence" value="ECO:0007669"/>
    <property type="project" value="InterPro"/>
</dbReference>
<accession>A0A1M6Q464</accession>
<dbReference type="GO" id="GO:0003677">
    <property type="term" value="F:DNA binding"/>
    <property type="evidence" value="ECO:0007669"/>
    <property type="project" value="UniProtKB-KW"/>
</dbReference>
<keyword evidence="1" id="KW-0805">Transcription regulation</keyword>
<evidence type="ECO:0000256" key="3">
    <source>
        <dbReference type="ARBA" id="ARBA00023163"/>
    </source>
</evidence>
<dbReference type="InterPro" id="IPR036390">
    <property type="entry name" value="WH_DNA-bd_sf"/>
</dbReference>
<evidence type="ECO:0000313" key="6">
    <source>
        <dbReference type="Proteomes" id="UP000184310"/>
    </source>
</evidence>
<dbReference type="InterPro" id="IPR036388">
    <property type="entry name" value="WH-like_DNA-bd_sf"/>
</dbReference>
<gene>
    <name evidence="5" type="ORF">SAMN02745163_03280</name>
</gene>
<proteinExistence type="predicted"/>
<feature type="domain" description="HTH arsR-type" evidence="4">
    <location>
        <begin position="1"/>
        <end position="92"/>
    </location>
</feature>
<dbReference type="PRINTS" id="PR00778">
    <property type="entry name" value="HTHARSR"/>
</dbReference>
<keyword evidence="3" id="KW-0804">Transcription</keyword>
<dbReference type="NCBIfam" id="NF033788">
    <property type="entry name" value="HTH_metalloreg"/>
    <property type="match status" value="1"/>
</dbReference>
<dbReference type="RefSeq" id="WP_072990280.1">
    <property type="nucleotide sequence ID" value="NZ_FQZB01000014.1"/>
</dbReference>
<evidence type="ECO:0000259" key="4">
    <source>
        <dbReference type="PROSITE" id="PS50987"/>
    </source>
</evidence>
<name>A0A1M6Q464_9CLOT</name>
<dbReference type="PANTHER" id="PTHR43132">
    <property type="entry name" value="ARSENICAL RESISTANCE OPERON REPRESSOR ARSR-RELATED"/>
    <property type="match status" value="1"/>
</dbReference>
<dbReference type="CDD" id="cd00090">
    <property type="entry name" value="HTH_ARSR"/>
    <property type="match status" value="1"/>
</dbReference>
<keyword evidence="2" id="KW-0238">DNA-binding</keyword>
<evidence type="ECO:0000256" key="1">
    <source>
        <dbReference type="ARBA" id="ARBA00023015"/>
    </source>
</evidence>
<keyword evidence="6" id="KW-1185">Reference proteome</keyword>
<dbReference type="PROSITE" id="PS50987">
    <property type="entry name" value="HTH_ARSR_2"/>
    <property type="match status" value="1"/>
</dbReference>
<dbReference type="AlphaFoldDB" id="A0A1M6Q464"/>
<dbReference type="OrthoDB" id="9802016at2"/>
<dbReference type="InterPro" id="IPR051011">
    <property type="entry name" value="Metal_resp_trans_reg"/>
</dbReference>
<reference evidence="5 6" key="1">
    <citation type="submission" date="2016-11" db="EMBL/GenBank/DDBJ databases">
        <authorList>
            <person name="Jaros S."/>
            <person name="Januszkiewicz K."/>
            <person name="Wedrychowicz H."/>
        </authorList>
    </citation>
    <scope>NUCLEOTIDE SEQUENCE [LARGE SCALE GENOMIC DNA]</scope>
    <source>
        <strain evidence="5 6">DSM 21758</strain>
    </source>
</reference>
<dbReference type="SMART" id="SM00418">
    <property type="entry name" value="HTH_ARSR"/>
    <property type="match status" value="1"/>
</dbReference>
<protein>
    <submittedName>
        <fullName evidence="5">Transcriptional regulator, ArsR family</fullName>
    </submittedName>
</protein>
<dbReference type="SUPFAM" id="SSF46785">
    <property type="entry name" value="Winged helix' DNA-binding domain"/>
    <property type="match status" value="1"/>
</dbReference>
<evidence type="ECO:0000313" key="5">
    <source>
        <dbReference type="EMBL" id="SHK14898.1"/>
    </source>
</evidence>
<dbReference type="Proteomes" id="UP000184310">
    <property type="component" value="Unassembled WGS sequence"/>
</dbReference>
<sequence>MEYKELEEMSEVLKALAHPVRLCIVRGLIEKGGCNVSHMQNCLNMPQSTVSQHLQKLRTAGIIQGERNGLEITYKVCDEKVKRIVEICVSDL</sequence>
<dbReference type="STRING" id="1121302.SAMN02745163_03280"/>
<dbReference type="InterPro" id="IPR001845">
    <property type="entry name" value="HTH_ArsR_DNA-bd_dom"/>
</dbReference>
<evidence type="ECO:0000256" key="2">
    <source>
        <dbReference type="ARBA" id="ARBA00023125"/>
    </source>
</evidence>
<dbReference type="InterPro" id="IPR011991">
    <property type="entry name" value="ArsR-like_HTH"/>
</dbReference>
<dbReference type="Gene3D" id="1.10.10.10">
    <property type="entry name" value="Winged helix-like DNA-binding domain superfamily/Winged helix DNA-binding domain"/>
    <property type="match status" value="1"/>
</dbReference>